<accession>A0A1V9Z4J0</accession>
<dbReference type="GO" id="GO:0005669">
    <property type="term" value="C:transcription factor TFIID complex"/>
    <property type="evidence" value="ECO:0007669"/>
    <property type="project" value="InterPro"/>
</dbReference>
<organism evidence="9 10">
    <name type="scientific">Achlya hypogyna</name>
    <name type="common">Oomycete</name>
    <name type="synonym">Protoachlya hypogyna</name>
    <dbReference type="NCBI Taxonomy" id="1202772"/>
    <lineage>
        <taxon>Eukaryota</taxon>
        <taxon>Sar</taxon>
        <taxon>Stramenopiles</taxon>
        <taxon>Oomycota</taxon>
        <taxon>Saprolegniomycetes</taxon>
        <taxon>Saprolegniales</taxon>
        <taxon>Achlyaceae</taxon>
        <taxon>Achlya</taxon>
    </lineage>
</organism>
<feature type="compositionally biased region" description="Acidic residues" evidence="7">
    <location>
        <begin position="219"/>
        <end position="228"/>
    </location>
</feature>
<sequence length="354" mass="39662">MMEQYLIRVPKKIGVELRKKIHDKDIKGVDMVAGADNKHFKFHLDGAEYPVTLNQMPCILETHKTYDDNLFYKSGEIGQARAISQKMKPYEDVVELPSGITPPTTNIVKRKYSKTKKYPNFPKPDVARVEDSLVKIMSGGVIEDVQEELVDYYDWMVTEDQPNGIVVHDEMALILEHPEYLELSKKKEGDNDTAAAGGGPSGAARILEIEDTRTPADVLSEEDDEDDEGKSKPATAASTPTNGGGKSVEDDDEFERMLNEEMDADDDEEDKYNIQNDPEYQALVRLRAHQQKQLSDLEKEIVTTQASVQSAPNFVLKKRFEEKGAALQQQKAQLQDTLNETNQSIADLEAKAAA</sequence>
<dbReference type="OrthoDB" id="153872at2759"/>
<dbReference type="GO" id="GO:0051123">
    <property type="term" value="P:RNA polymerase II preinitiation complex assembly"/>
    <property type="evidence" value="ECO:0007669"/>
    <property type="project" value="TreeGrafter"/>
</dbReference>
<evidence type="ECO:0000256" key="3">
    <source>
        <dbReference type="ARBA" id="ARBA00023015"/>
    </source>
</evidence>
<reference evidence="9 10" key="1">
    <citation type="journal article" date="2014" name="Genome Biol. Evol.">
        <title>The secreted proteins of Achlya hypogyna and Thraustotheca clavata identify the ancestral oomycete secretome and reveal gene acquisitions by horizontal gene transfer.</title>
        <authorList>
            <person name="Misner I."/>
            <person name="Blouin N."/>
            <person name="Leonard G."/>
            <person name="Richards T.A."/>
            <person name="Lane C.E."/>
        </authorList>
    </citation>
    <scope>NUCLEOTIDE SEQUENCE [LARGE SCALE GENOMIC DNA]</scope>
    <source>
        <strain evidence="9 10">ATCC 48635</strain>
    </source>
</reference>
<protein>
    <recommendedName>
        <fullName evidence="8">TAFII55 protein conserved region domain-containing protein</fullName>
    </recommendedName>
</protein>
<keyword evidence="5" id="KW-0539">Nucleus</keyword>
<dbReference type="CDD" id="cd08047">
    <property type="entry name" value="TAF7"/>
    <property type="match status" value="1"/>
</dbReference>
<dbReference type="PANTHER" id="PTHR12228:SF0">
    <property type="entry name" value="TATA-BOX BINDING PROTEIN ASSOCIATED FACTOR 7"/>
    <property type="match status" value="1"/>
</dbReference>
<feature type="compositionally biased region" description="Acidic residues" evidence="7">
    <location>
        <begin position="249"/>
        <end position="270"/>
    </location>
</feature>
<feature type="region of interest" description="Disordered" evidence="7">
    <location>
        <begin position="189"/>
        <end position="272"/>
    </location>
</feature>
<evidence type="ECO:0000313" key="10">
    <source>
        <dbReference type="Proteomes" id="UP000243579"/>
    </source>
</evidence>
<comment type="caution">
    <text evidence="9">The sequence shown here is derived from an EMBL/GenBank/DDBJ whole genome shotgun (WGS) entry which is preliminary data.</text>
</comment>
<proteinExistence type="inferred from homology"/>
<feature type="coiled-coil region" evidence="6">
    <location>
        <begin position="280"/>
        <end position="351"/>
    </location>
</feature>
<evidence type="ECO:0000256" key="4">
    <source>
        <dbReference type="ARBA" id="ARBA00023163"/>
    </source>
</evidence>
<evidence type="ECO:0000256" key="2">
    <source>
        <dbReference type="ARBA" id="ARBA00009368"/>
    </source>
</evidence>
<keyword evidence="4" id="KW-0804">Transcription</keyword>
<evidence type="ECO:0000259" key="8">
    <source>
        <dbReference type="SMART" id="SM01370"/>
    </source>
</evidence>
<dbReference type="AlphaFoldDB" id="A0A1V9Z4J0"/>
<evidence type="ECO:0000256" key="1">
    <source>
        <dbReference type="ARBA" id="ARBA00004123"/>
    </source>
</evidence>
<feature type="domain" description="TAFII55 protein conserved region" evidence="8">
    <location>
        <begin position="1"/>
        <end position="144"/>
    </location>
</feature>
<gene>
    <name evidence="9" type="ORF">ACHHYP_03121</name>
</gene>
<dbReference type="SMART" id="SM01370">
    <property type="entry name" value="TAFII55_N"/>
    <property type="match status" value="1"/>
</dbReference>
<keyword evidence="3" id="KW-0805">Transcription regulation</keyword>
<keyword evidence="6" id="KW-0175">Coiled coil</keyword>
<evidence type="ECO:0000256" key="6">
    <source>
        <dbReference type="SAM" id="Coils"/>
    </source>
</evidence>
<evidence type="ECO:0000256" key="7">
    <source>
        <dbReference type="SAM" id="MobiDB-lite"/>
    </source>
</evidence>
<comment type="subcellular location">
    <subcellularLocation>
        <location evidence="1">Nucleus</location>
    </subcellularLocation>
</comment>
<name>A0A1V9Z4J0_ACHHY</name>
<evidence type="ECO:0000256" key="5">
    <source>
        <dbReference type="ARBA" id="ARBA00023242"/>
    </source>
</evidence>
<comment type="similarity">
    <text evidence="2">Belongs to the TAF7 family.</text>
</comment>
<keyword evidence="10" id="KW-1185">Reference proteome</keyword>
<evidence type="ECO:0000313" key="9">
    <source>
        <dbReference type="EMBL" id="OQR92871.1"/>
    </source>
</evidence>
<dbReference type="GO" id="GO:0016251">
    <property type="term" value="F:RNA polymerase II general transcription initiation factor activity"/>
    <property type="evidence" value="ECO:0007669"/>
    <property type="project" value="TreeGrafter"/>
</dbReference>
<dbReference type="Proteomes" id="UP000243579">
    <property type="component" value="Unassembled WGS sequence"/>
</dbReference>
<dbReference type="InterPro" id="IPR006751">
    <property type="entry name" value="TAFII55_prot_cons_reg"/>
</dbReference>
<dbReference type="PANTHER" id="PTHR12228">
    <property type="entry name" value="TRANSCRIPTION INITIATION FACTOR TFIID 55 KD SUBUNIT-RELATED"/>
    <property type="match status" value="1"/>
</dbReference>
<dbReference type="Pfam" id="PF04658">
    <property type="entry name" value="TAFII55_N"/>
    <property type="match status" value="1"/>
</dbReference>
<dbReference type="EMBL" id="JNBR01000437">
    <property type="protein sequence ID" value="OQR92871.1"/>
    <property type="molecule type" value="Genomic_DNA"/>
</dbReference>
<dbReference type="InterPro" id="IPR037817">
    <property type="entry name" value="TAF7"/>
</dbReference>
<dbReference type="STRING" id="1202772.A0A1V9Z4J0"/>